<keyword evidence="3" id="KW-1185">Reference proteome</keyword>
<feature type="region of interest" description="Disordered" evidence="1">
    <location>
        <begin position="509"/>
        <end position="533"/>
    </location>
</feature>
<sequence>MGTASPEKILKSLPTLIIPYGLKSVLKAISHAVMVEEPSNIAEYMAFYCNELLCLRKEHPELSVQDLTALLRFMKGHCVVSSASLAPCLSDAVLDEIPYARPVQVASLPTPPTVNAEPVCSSDIAENAPIRSVSGGADGSWDSIHVPCLETEAQGTLSSVQSAVFLRGPLEKGASNESLVLIQAMRPPSKPMIIVHSDNLPDVIVFQNSDQRPCPSPAHSSVEALEQRPDGSGSQTNVGPDVVVFHKVPSVQDVTDSLNDLASLTNENTSSEHVGETEITHLSEQDTPCAHDTSVSSGTQETIKTIQLMESFRMADEPMLKRTQAKPTTAVSIKAAIAERDRLMKKILQSTQLKKQTDISKSRITGITVSSSTGGCPGHLQKTLEANAGHAKADEALLQAVTLGLKMNSPNINLALQSSVNQVWTLHQMTEETGAKQPTSNPSPSQPDSYESPKNKDQTTMSGNYSPSSKSEPSEPSQEERGQLPKPSILSHVHLINTPNYVLVNDEDAERKGNQPSDTSPNTNKETPRSGAQRNWIKQYLSIYFPVDPFSSDPECSRPLFYHVTSDQGNTACSPVIVRGINPTYAASNDLDNVRECIPSEPMCHWSIEITVKKTTGQQPPQDSSLKK</sequence>
<evidence type="ECO:0000313" key="2">
    <source>
        <dbReference type="EMBL" id="KAG5286777.1"/>
    </source>
</evidence>
<comment type="caution">
    <text evidence="2">The sequence shown here is derived from an EMBL/GenBank/DDBJ whole genome shotgun (WGS) entry which is preliminary data.</text>
</comment>
<dbReference type="GO" id="GO:0035686">
    <property type="term" value="C:sperm fibrous sheath"/>
    <property type="evidence" value="ECO:0007669"/>
    <property type="project" value="TreeGrafter"/>
</dbReference>
<accession>A0AAV6HMZ5</accession>
<evidence type="ECO:0000256" key="1">
    <source>
        <dbReference type="SAM" id="MobiDB-lite"/>
    </source>
</evidence>
<name>A0AAV6HMZ5_9TELE</name>
<feature type="compositionally biased region" description="Low complexity" evidence="1">
    <location>
        <begin position="466"/>
        <end position="476"/>
    </location>
</feature>
<dbReference type="AlphaFoldDB" id="A0AAV6HMZ5"/>
<gene>
    <name evidence="2" type="ORF">AALO_G00018650</name>
</gene>
<dbReference type="GO" id="GO:0048240">
    <property type="term" value="P:sperm capacitation"/>
    <property type="evidence" value="ECO:0007669"/>
    <property type="project" value="InterPro"/>
</dbReference>
<feature type="region of interest" description="Disordered" evidence="1">
    <location>
        <begin position="431"/>
        <end position="484"/>
    </location>
</feature>
<feature type="region of interest" description="Disordered" evidence="1">
    <location>
        <begin position="208"/>
        <end position="236"/>
    </location>
</feature>
<dbReference type="GO" id="GO:0005509">
    <property type="term" value="F:calcium ion binding"/>
    <property type="evidence" value="ECO:0007669"/>
    <property type="project" value="InterPro"/>
</dbReference>
<dbReference type="EMBL" id="JADWDJ010000001">
    <property type="protein sequence ID" value="KAG5286777.1"/>
    <property type="molecule type" value="Genomic_DNA"/>
</dbReference>
<dbReference type="SUPFAM" id="SSF47391">
    <property type="entry name" value="Dimerization-anchoring domain of cAMP-dependent PK regulatory subunit"/>
    <property type="match status" value="1"/>
</dbReference>
<dbReference type="InterPro" id="IPR047579">
    <property type="entry name" value="DD_CABYR_SP17"/>
</dbReference>
<evidence type="ECO:0000313" key="3">
    <source>
        <dbReference type="Proteomes" id="UP000823561"/>
    </source>
</evidence>
<dbReference type="CDD" id="cd12100">
    <property type="entry name" value="DD_CABYR_SP17"/>
    <property type="match status" value="1"/>
</dbReference>
<feature type="compositionally biased region" description="Polar residues" evidence="1">
    <location>
        <begin position="514"/>
        <end position="533"/>
    </location>
</feature>
<dbReference type="Proteomes" id="UP000823561">
    <property type="component" value="Chromosome 1"/>
</dbReference>
<reference evidence="2 3" key="1">
    <citation type="submission" date="2020-10" db="EMBL/GenBank/DDBJ databases">
        <title>Chromosome-scale genome assembly of the Allis shad, Alosa alosa.</title>
        <authorList>
            <person name="Margot Z."/>
            <person name="Christophe K."/>
            <person name="Cabau C."/>
            <person name="Louis A."/>
            <person name="Berthelot C."/>
            <person name="Parey E."/>
            <person name="Roest Crollius H."/>
            <person name="Montfort J."/>
            <person name="Robinson-Rechavi M."/>
            <person name="Bucao C."/>
            <person name="Bouchez O."/>
            <person name="Gislard M."/>
            <person name="Lluch J."/>
            <person name="Milhes M."/>
            <person name="Lampietro C."/>
            <person name="Lopez Roques C."/>
            <person name="Donnadieu C."/>
            <person name="Braasch I."/>
            <person name="Desvignes T."/>
            <person name="Postlethwait J."/>
            <person name="Bobe J."/>
            <person name="Guiguen Y."/>
        </authorList>
    </citation>
    <scope>NUCLEOTIDE SEQUENCE [LARGE SCALE GENOMIC DNA]</scope>
    <source>
        <strain evidence="2">M-15738</strain>
        <tissue evidence="2">Blood</tissue>
    </source>
</reference>
<protein>
    <submittedName>
        <fullName evidence="2">Uncharacterized protein</fullName>
    </submittedName>
</protein>
<dbReference type="InterPro" id="IPR038848">
    <property type="entry name" value="CABYR"/>
</dbReference>
<dbReference type="PANTHER" id="PTHR15494:SF0">
    <property type="entry name" value="CALCIUM-BINDING TYROSINE PHOSPHORYLATION-REGULATED PROTEIN"/>
    <property type="match status" value="1"/>
</dbReference>
<feature type="compositionally biased region" description="Polar residues" evidence="1">
    <location>
        <begin position="436"/>
        <end position="449"/>
    </location>
</feature>
<dbReference type="GO" id="GO:0005737">
    <property type="term" value="C:cytoplasm"/>
    <property type="evidence" value="ECO:0007669"/>
    <property type="project" value="TreeGrafter"/>
</dbReference>
<proteinExistence type="predicted"/>
<dbReference type="PANTHER" id="PTHR15494">
    <property type="entry name" value="CALCIUM-BINDING TYROSINE PHOSPHORYLATION-REGULATED PROTEIN"/>
    <property type="match status" value="1"/>
</dbReference>
<organism evidence="2 3">
    <name type="scientific">Alosa alosa</name>
    <name type="common">allis shad</name>
    <dbReference type="NCBI Taxonomy" id="278164"/>
    <lineage>
        <taxon>Eukaryota</taxon>
        <taxon>Metazoa</taxon>
        <taxon>Chordata</taxon>
        <taxon>Craniata</taxon>
        <taxon>Vertebrata</taxon>
        <taxon>Euteleostomi</taxon>
        <taxon>Actinopterygii</taxon>
        <taxon>Neopterygii</taxon>
        <taxon>Teleostei</taxon>
        <taxon>Clupei</taxon>
        <taxon>Clupeiformes</taxon>
        <taxon>Clupeoidei</taxon>
        <taxon>Clupeidae</taxon>
        <taxon>Alosa</taxon>
    </lineage>
</organism>